<proteinExistence type="predicted"/>
<feature type="region of interest" description="Disordered" evidence="1">
    <location>
        <begin position="1"/>
        <end position="67"/>
    </location>
</feature>
<dbReference type="EMBL" id="LNTU01000023">
    <property type="protein sequence ID" value="KXF76660.1"/>
    <property type="molecule type" value="Genomic_DNA"/>
</dbReference>
<keyword evidence="3" id="KW-1185">Reference proteome</keyword>
<gene>
    <name evidence="2" type="ORF">ATN84_11490</name>
</gene>
<evidence type="ECO:0000313" key="3">
    <source>
        <dbReference type="Proteomes" id="UP000070107"/>
    </source>
</evidence>
<organism evidence="2 3">
    <name type="scientific">Paramesorhizobium deserti</name>
    <dbReference type="NCBI Taxonomy" id="1494590"/>
    <lineage>
        <taxon>Bacteria</taxon>
        <taxon>Pseudomonadati</taxon>
        <taxon>Pseudomonadota</taxon>
        <taxon>Alphaproteobacteria</taxon>
        <taxon>Hyphomicrobiales</taxon>
        <taxon>Phyllobacteriaceae</taxon>
        <taxon>Paramesorhizobium</taxon>
    </lineage>
</organism>
<reference evidence="2 3" key="1">
    <citation type="submission" date="2015-11" db="EMBL/GenBank/DDBJ databases">
        <title>Draft genome sequence of Paramesorhizobium deserti A-3-E, a strain highly resistant to diverse beta-lactam antibiotics.</title>
        <authorList>
            <person name="Lv R."/>
            <person name="Yang X."/>
            <person name="Fang N."/>
            <person name="Guo J."/>
            <person name="Luo X."/>
            <person name="Peng F."/>
            <person name="Yang R."/>
            <person name="Cui Y."/>
            <person name="Fang C."/>
            <person name="Song Y."/>
        </authorList>
    </citation>
    <scope>NUCLEOTIDE SEQUENCE [LARGE SCALE GENOMIC DNA]</scope>
    <source>
        <strain evidence="2 3">A-3-E</strain>
    </source>
</reference>
<feature type="compositionally biased region" description="Basic and acidic residues" evidence="1">
    <location>
        <begin position="17"/>
        <end position="44"/>
    </location>
</feature>
<evidence type="ECO:0000256" key="1">
    <source>
        <dbReference type="SAM" id="MobiDB-lite"/>
    </source>
</evidence>
<dbReference type="AlphaFoldDB" id="A0A135HTZ7"/>
<protein>
    <submittedName>
        <fullName evidence="2">Uncharacterized protein</fullName>
    </submittedName>
</protein>
<name>A0A135HTZ7_9HYPH</name>
<accession>A0A135HTZ7</accession>
<evidence type="ECO:0000313" key="2">
    <source>
        <dbReference type="EMBL" id="KXF76660.1"/>
    </source>
</evidence>
<sequence>MPALRQRMTETVQRPLRQGDEPVGRDEQHTRRAERQETVARADGADTNGRGCIIPATASNRDFPPPEPPGLGHFIREIGRDLRPLHQIRHLRALHGAGVEEHIVPAALSDIEPQCACRIRHLRHIIAREPIAQVILWQEHLGGFLEDLRLVPRHPDELRRGEAGHGRVRRADHEIRHSLQQLRAFAAAAPVIPQDRRPQHPALAVEQGGAVLLAGKADAFHLSESLGREIPDPRDGLLRGLPPFLRILLRPHRPRPQDLDRSRSLGDQRLILVEKHGLYGRCTDIDTEIGRHQIASPC</sequence>
<comment type="caution">
    <text evidence="2">The sequence shown here is derived from an EMBL/GenBank/DDBJ whole genome shotgun (WGS) entry which is preliminary data.</text>
</comment>
<dbReference type="Proteomes" id="UP000070107">
    <property type="component" value="Unassembled WGS sequence"/>
</dbReference>